<evidence type="ECO:0000313" key="2">
    <source>
        <dbReference type="EMBL" id="GCE14838.1"/>
    </source>
</evidence>
<organism evidence="2 3">
    <name type="scientific">Tengunoibacter tsumagoiensis</name>
    <dbReference type="NCBI Taxonomy" id="2014871"/>
    <lineage>
        <taxon>Bacteria</taxon>
        <taxon>Bacillati</taxon>
        <taxon>Chloroflexota</taxon>
        <taxon>Ktedonobacteria</taxon>
        <taxon>Ktedonobacterales</taxon>
        <taxon>Dictyobacteraceae</taxon>
        <taxon>Tengunoibacter</taxon>
    </lineage>
</organism>
<sequence length="212" mass="22407">MDMPNSGSRRFTWLSFIGLALIVLILIACLLAFLRPSTFQRTGQWLSFPSTSPAETQNTHQLTCNATATSVATSVQATARVSPTPTPTPMPKEKVVVAFTAGGNAARTQYSYSGSVTLTITGEGQASGRAFSDAFYIYTDQDGQPTTPLLEPAYATLCINGHPASALAQTIPTYATTHTYTVTINAPGGFLTFGVCDDYTGDNSGAFLITIA</sequence>
<keyword evidence="3" id="KW-1185">Reference proteome</keyword>
<feature type="transmembrane region" description="Helical" evidence="1">
    <location>
        <begin position="12"/>
        <end position="34"/>
    </location>
</feature>
<dbReference type="RefSeq" id="WP_126582371.1">
    <property type="nucleotide sequence ID" value="NZ_BIFR01000002.1"/>
</dbReference>
<keyword evidence="1" id="KW-0472">Membrane</keyword>
<keyword evidence="1" id="KW-0812">Transmembrane</keyword>
<keyword evidence="1" id="KW-1133">Transmembrane helix</keyword>
<name>A0A402A6U6_9CHLR</name>
<proteinExistence type="predicted"/>
<reference evidence="3" key="1">
    <citation type="submission" date="2018-12" db="EMBL/GenBank/DDBJ databases">
        <title>Tengunoibacter tsumagoiensis gen. nov., sp. nov., Dictyobacter kobayashii sp. nov., D. alpinus sp. nov., and D. joshuensis sp. nov. and description of Dictyobacteraceae fam. nov. within the order Ktedonobacterales isolated from Tengu-no-mugimeshi.</title>
        <authorList>
            <person name="Wang C.M."/>
            <person name="Zheng Y."/>
            <person name="Sakai Y."/>
            <person name="Toyoda A."/>
            <person name="Minakuchi Y."/>
            <person name="Abe K."/>
            <person name="Yokota A."/>
            <person name="Yabe S."/>
        </authorList>
    </citation>
    <scope>NUCLEOTIDE SEQUENCE [LARGE SCALE GENOMIC DNA]</scope>
    <source>
        <strain evidence="3">Uno3</strain>
    </source>
</reference>
<evidence type="ECO:0000256" key="1">
    <source>
        <dbReference type="SAM" id="Phobius"/>
    </source>
</evidence>
<protein>
    <submittedName>
        <fullName evidence="2">Uncharacterized protein</fullName>
    </submittedName>
</protein>
<dbReference type="Proteomes" id="UP000287352">
    <property type="component" value="Unassembled WGS sequence"/>
</dbReference>
<accession>A0A402A6U6</accession>
<dbReference type="EMBL" id="BIFR01000002">
    <property type="protein sequence ID" value="GCE14838.1"/>
    <property type="molecule type" value="Genomic_DNA"/>
</dbReference>
<gene>
    <name evidence="2" type="ORF">KTT_46970</name>
</gene>
<dbReference type="AlphaFoldDB" id="A0A402A6U6"/>
<dbReference type="Gene3D" id="2.60.120.430">
    <property type="entry name" value="Galactose-binding lectin"/>
    <property type="match status" value="1"/>
</dbReference>
<evidence type="ECO:0000313" key="3">
    <source>
        <dbReference type="Proteomes" id="UP000287352"/>
    </source>
</evidence>
<comment type="caution">
    <text evidence="2">The sequence shown here is derived from an EMBL/GenBank/DDBJ whole genome shotgun (WGS) entry which is preliminary data.</text>
</comment>